<keyword evidence="2" id="KW-1185">Reference proteome</keyword>
<comment type="caution">
    <text evidence="1">The sequence shown here is derived from an EMBL/GenBank/DDBJ whole genome shotgun (WGS) entry which is preliminary data.</text>
</comment>
<accession>A0AC60Q4G9</accession>
<reference evidence="1 2" key="1">
    <citation type="journal article" date="2020" name="Cell">
        <title>Large-Scale Comparative Analyses of Tick Genomes Elucidate Their Genetic Diversity and Vector Capacities.</title>
        <authorList>
            <consortium name="Tick Genome and Microbiome Consortium (TIGMIC)"/>
            <person name="Jia N."/>
            <person name="Wang J."/>
            <person name="Shi W."/>
            <person name="Du L."/>
            <person name="Sun Y."/>
            <person name="Zhan W."/>
            <person name="Jiang J.F."/>
            <person name="Wang Q."/>
            <person name="Zhang B."/>
            <person name="Ji P."/>
            <person name="Bell-Sakyi L."/>
            <person name="Cui X.M."/>
            <person name="Yuan T.T."/>
            <person name="Jiang B.G."/>
            <person name="Yang W.F."/>
            <person name="Lam T.T."/>
            <person name="Chang Q.C."/>
            <person name="Ding S.J."/>
            <person name="Wang X.J."/>
            <person name="Zhu J.G."/>
            <person name="Ruan X.D."/>
            <person name="Zhao L."/>
            <person name="Wei J.T."/>
            <person name="Ye R.Z."/>
            <person name="Que T.C."/>
            <person name="Du C.H."/>
            <person name="Zhou Y.H."/>
            <person name="Cheng J.X."/>
            <person name="Dai P.F."/>
            <person name="Guo W.B."/>
            <person name="Han X.H."/>
            <person name="Huang E.J."/>
            <person name="Li L.F."/>
            <person name="Wei W."/>
            <person name="Gao Y.C."/>
            <person name="Liu J.Z."/>
            <person name="Shao H.Z."/>
            <person name="Wang X."/>
            <person name="Wang C.C."/>
            <person name="Yang T.C."/>
            <person name="Huo Q.B."/>
            <person name="Li W."/>
            <person name="Chen H.Y."/>
            <person name="Chen S.E."/>
            <person name="Zhou L.G."/>
            <person name="Ni X.B."/>
            <person name="Tian J.H."/>
            <person name="Sheng Y."/>
            <person name="Liu T."/>
            <person name="Pan Y.S."/>
            <person name="Xia L.Y."/>
            <person name="Li J."/>
            <person name="Zhao F."/>
            <person name="Cao W.C."/>
        </authorList>
    </citation>
    <scope>NUCLEOTIDE SEQUENCE [LARGE SCALE GENOMIC DNA]</scope>
    <source>
        <strain evidence="1">Iper-2018</strain>
    </source>
</reference>
<gene>
    <name evidence="1" type="ORF">HPB47_024813</name>
</gene>
<dbReference type="EMBL" id="JABSTQ010009555">
    <property type="protein sequence ID" value="KAG0428189.1"/>
    <property type="molecule type" value="Genomic_DNA"/>
</dbReference>
<feature type="non-terminal residue" evidence="1">
    <location>
        <position position="1"/>
    </location>
</feature>
<proteinExistence type="predicted"/>
<evidence type="ECO:0000313" key="1">
    <source>
        <dbReference type="EMBL" id="KAG0428189.1"/>
    </source>
</evidence>
<evidence type="ECO:0000313" key="2">
    <source>
        <dbReference type="Proteomes" id="UP000805193"/>
    </source>
</evidence>
<organism evidence="1 2">
    <name type="scientific">Ixodes persulcatus</name>
    <name type="common">Taiga tick</name>
    <dbReference type="NCBI Taxonomy" id="34615"/>
    <lineage>
        <taxon>Eukaryota</taxon>
        <taxon>Metazoa</taxon>
        <taxon>Ecdysozoa</taxon>
        <taxon>Arthropoda</taxon>
        <taxon>Chelicerata</taxon>
        <taxon>Arachnida</taxon>
        <taxon>Acari</taxon>
        <taxon>Parasitiformes</taxon>
        <taxon>Ixodida</taxon>
        <taxon>Ixodoidea</taxon>
        <taxon>Ixodidae</taxon>
        <taxon>Ixodinae</taxon>
        <taxon>Ixodes</taxon>
    </lineage>
</organism>
<dbReference type="Proteomes" id="UP000805193">
    <property type="component" value="Unassembled WGS sequence"/>
</dbReference>
<protein>
    <submittedName>
        <fullName evidence="1">Uncharacterized protein</fullName>
    </submittedName>
</protein>
<sequence length="1291" mass="143175">QEVAPGRSLGCYQDDRQQRLLERLASRSRSNGPSHCVGLCLRLGYSWAGLEYGLECFCGKGAPPPRERRLPDDRCTMACPSNATVSCGGYLALHVFATGISSVPTKKESVWPVVGVVPPPARIAFLLSVNGRAVRQVLRLLKALYHERHVFYIHVDARQGHMHRALSELERRLGNVVLARERLATIWGGSSLLEMLLGAMERLLRDHPHWDYLVNLSETDFPLKPRERLEEFLAANMGSNFVKSHGQDTQRFISKQALERTFHECGGRMWRLGPRQLPWGLRLDGGSDWVALHRDFCSYVALPERQDALLTGLRSLFGHTLLPAESFFHTALQNSAFCSSVVDNNLRLVNWKRRQGCQCQHRHVVDWCGCSPNVFRPDDWHRIRATRDRPVFFARKFEPVVSRRIVDQLERWISDPVSEASTAAPFVADAGYWQSQYEPLDDDATVEDHQLTAYQSLTRLALSRAEFTCSRPPEGGPRLQGVSLYFYGDQFQGLLVSWGSPSASTEAFLSPRNHRRNGDADLPASARLRLLQVGSQYDPKEQMLRDFPRLLGPRSEPGALHSWGAGRALAVTFVWVDPAKVVAGSYEVRVESGPQTLFHRPDFRKPLRPGAWTLLVFYEWRLVGQTRFLVLPVIPAAGGADAAAEVNGGPRGPYIDHDLSRVEEHLGYSRETRAALKAQAGRRREAHRPGAGAVGRRPDCRVLDLSGRLLHPRRRRGRGRPLRRRVAGVREDGVELVLVRRDNSGRASADLGGAAIGRFVCKTAGIAVIPEDTTAILVYHLPKAKKRHWSVANSVAFGVSTTSDFLWETGIRERAPRNHENLRQKSGPSRVAAAMTHEGYQVSVVAEWFHVVPHVDIGFAPVNSTFDPSSNVYLESLGILIAVPGFWLILTLLAFLIFFLCRCCDSGLKKKRRLTPLKWTLALFALLCCGALALGLFGNDQAHGGMVAVQKSTQDMEDSLSSMGNQTRFLDRSLGQSAQQELSGLALALAGPLSDPAARNLLDRSLELMKGNLSVGAARAQELQSRVGHLTLSPLPRALQLVELFRWPATIGLLCVLILVCLLLLWGVIRHSRCLLILFSVLGLLSVVLCWVMVSLYLGICVAGSDFCLDPEPFLQKQSSGMLDSVVLGYYLHCGDDVTSPFIEPLRDARGAVDGLQTLLVPVTHVADRYFPRKEVHSLLSQLGQELNSTQTVLAQLGLLLDCPRIHQQYRSAMGATCTGLLEGTAFMLASAAGAGLLFTVLIWVASHTWIHIRQRRPREALDEEDPFLPPSAVGGAAARRSRDTYAPAHL</sequence>
<name>A0AC60Q4G9_IXOPE</name>